<evidence type="ECO:0000259" key="3">
    <source>
        <dbReference type="Pfam" id="PF01458"/>
    </source>
</evidence>
<dbReference type="InterPro" id="IPR011542">
    <property type="entry name" value="SUF_FeS_clus_asmbl_SufD"/>
</dbReference>
<dbReference type="InterPro" id="IPR055346">
    <property type="entry name" value="Fe-S_cluster_assembly_SufBD"/>
</dbReference>
<organism evidence="5 6">
    <name type="scientific">Franzmannia qiaohouensis</name>
    <dbReference type="NCBI Taxonomy" id="1329370"/>
    <lineage>
        <taxon>Bacteria</taxon>
        <taxon>Pseudomonadati</taxon>
        <taxon>Pseudomonadota</taxon>
        <taxon>Gammaproteobacteria</taxon>
        <taxon>Oceanospirillales</taxon>
        <taxon>Halomonadaceae</taxon>
        <taxon>Franzmannia</taxon>
    </lineage>
</organism>
<feature type="domain" description="SUF system FeS cluster assembly SufBD N-terminal" evidence="4">
    <location>
        <begin position="25"/>
        <end position="167"/>
    </location>
</feature>
<dbReference type="RefSeq" id="WP_309716726.1">
    <property type="nucleotide sequence ID" value="NZ_JARWAM010000002.1"/>
</dbReference>
<evidence type="ECO:0000256" key="2">
    <source>
        <dbReference type="SAM" id="MobiDB-lite"/>
    </source>
</evidence>
<keyword evidence="6" id="KW-1185">Reference proteome</keyword>
<dbReference type="Proteomes" id="UP001251374">
    <property type="component" value="Unassembled WGS sequence"/>
</dbReference>
<evidence type="ECO:0000256" key="1">
    <source>
        <dbReference type="ARBA" id="ARBA00043967"/>
    </source>
</evidence>
<gene>
    <name evidence="5" type="primary">sufD</name>
    <name evidence="5" type="ORF">QC821_02910</name>
</gene>
<dbReference type="Pfam" id="PF01458">
    <property type="entry name" value="SUFBD_core"/>
    <property type="match status" value="1"/>
</dbReference>
<dbReference type="PANTHER" id="PTHR43575:SF1">
    <property type="entry name" value="PROTEIN ABCI7, CHLOROPLASTIC"/>
    <property type="match status" value="1"/>
</dbReference>
<feature type="domain" description="SUF system FeS cluster assembly SufBD core" evidence="3">
    <location>
        <begin position="178"/>
        <end position="406"/>
    </location>
</feature>
<dbReference type="InterPro" id="IPR037284">
    <property type="entry name" value="SUF_FeS_clus_asmbl_SufBD_sf"/>
</dbReference>
<protein>
    <submittedName>
        <fullName evidence="5">Fe-S cluster assembly protein SufD</fullName>
    </submittedName>
</protein>
<evidence type="ECO:0000259" key="4">
    <source>
        <dbReference type="Pfam" id="PF19295"/>
    </source>
</evidence>
<dbReference type="SUPFAM" id="SSF101960">
    <property type="entry name" value="Stabilizer of iron transporter SufD"/>
    <property type="match status" value="1"/>
</dbReference>
<dbReference type="InterPro" id="IPR000825">
    <property type="entry name" value="SUF_FeS_clus_asmbl_SufBD_core"/>
</dbReference>
<evidence type="ECO:0000313" key="5">
    <source>
        <dbReference type="EMBL" id="MDR5904218.1"/>
    </source>
</evidence>
<dbReference type="InterPro" id="IPR045595">
    <property type="entry name" value="SufBD_N"/>
</dbReference>
<comment type="similarity">
    <text evidence="1">Belongs to the iron-sulfur cluster assembly SufBD family.</text>
</comment>
<dbReference type="EMBL" id="JARWAM010000002">
    <property type="protein sequence ID" value="MDR5904218.1"/>
    <property type="molecule type" value="Genomic_DNA"/>
</dbReference>
<dbReference type="NCBIfam" id="TIGR01981">
    <property type="entry name" value="sufD"/>
    <property type="match status" value="1"/>
</dbReference>
<feature type="region of interest" description="Disordered" evidence="2">
    <location>
        <begin position="1"/>
        <end position="24"/>
    </location>
</feature>
<name>A0ABU1H9T1_9GAMM</name>
<proteinExistence type="inferred from homology"/>
<reference evidence="5 6" key="1">
    <citation type="submission" date="2023-04" db="EMBL/GenBank/DDBJ databases">
        <title>A long-awaited taxogenomic arrangement of the family Halomonadaceae.</title>
        <authorList>
            <person name="De La Haba R."/>
            <person name="Chuvochina M."/>
            <person name="Wittouck S."/>
            <person name="Arahal D.R."/>
            <person name="Sanchez-Porro C."/>
            <person name="Hugenholtz P."/>
            <person name="Ventosa A."/>
        </authorList>
    </citation>
    <scope>NUCLEOTIDE SEQUENCE [LARGE SCALE GENOMIC DNA]</scope>
    <source>
        <strain evidence="5 6">DSM 26770</strain>
    </source>
</reference>
<dbReference type="Pfam" id="PF19295">
    <property type="entry name" value="SufBD_N"/>
    <property type="match status" value="1"/>
</dbReference>
<evidence type="ECO:0000313" key="6">
    <source>
        <dbReference type="Proteomes" id="UP001251374"/>
    </source>
</evidence>
<comment type="caution">
    <text evidence="5">The sequence shown here is derived from an EMBL/GenBank/DDBJ whole genome shotgun (WGS) entry which is preliminary data.</text>
</comment>
<accession>A0ABU1H9T1</accession>
<sequence length="450" mass="48832">MSEQTFLDSLARRSAKRDRHGPEPSWIAARRQAGAARFEALGFPTRRDEAWKYTDVRAIANGEFALAEDADFSQTVAATLTLPIDAYRLTFVDGVYAPALSQLEGLPQGVQLVPLSQALADNHEAVGGPLGRLTGVEFSPFSALNTAFMEEGAVLRLAPGCVVDKPLVVQFLSRSGAQPVMCHPRLLVEAGARSQATLIEHHIGEEDAANFTNLVAELILERGAILDHYKLQEAPLGDLHVASIHAEQARDSRYTSYNLNLGGGLVRNDLISDLNGQGAVANFYGLFYGQGRQHIDNHTVANHNAPLTFSNENYKGILDDRARGVFNGRVVVKRDSQKIEGFQSNANLLLSDRAEIDAKPELEIYADDVKCSHGTTTGQLDEEAIFALRTRGIDQQTARGLLTLAFAGEVLDQVKLDAIAERVELAVAGKLPERFNLAGLVEAAAALDEQ</sequence>
<dbReference type="PANTHER" id="PTHR43575">
    <property type="entry name" value="PROTEIN ABCI7, CHLOROPLASTIC"/>
    <property type="match status" value="1"/>
</dbReference>